<dbReference type="EMBL" id="JACHIO010000014">
    <property type="protein sequence ID" value="MBB5065078.1"/>
    <property type="molecule type" value="Genomic_DNA"/>
</dbReference>
<dbReference type="InterPro" id="IPR025427">
    <property type="entry name" value="DUF4160"/>
</dbReference>
<proteinExistence type="predicted"/>
<protein>
    <recommendedName>
        <fullName evidence="3">Transcriptional regulator</fullName>
    </recommendedName>
</protein>
<organism evidence="1 2">
    <name type="scientific">Granulicella mallensis</name>
    <dbReference type="NCBI Taxonomy" id="940614"/>
    <lineage>
        <taxon>Bacteria</taxon>
        <taxon>Pseudomonadati</taxon>
        <taxon>Acidobacteriota</taxon>
        <taxon>Terriglobia</taxon>
        <taxon>Terriglobales</taxon>
        <taxon>Acidobacteriaceae</taxon>
        <taxon>Granulicella</taxon>
    </lineage>
</organism>
<accession>A0A7W7ZS38</accession>
<dbReference type="Pfam" id="PF13711">
    <property type="entry name" value="DUF4160"/>
    <property type="match status" value="1"/>
</dbReference>
<comment type="caution">
    <text evidence="1">The sequence shown here is derived from an EMBL/GenBank/DDBJ whole genome shotgun (WGS) entry which is preliminary data.</text>
</comment>
<name>A0A7W7ZS38_9BACT</name>
<evidence type="ECO:0000313" key="2">
    <source>
        <dbReference type="Proteomes" id="UP000584867"/>
    </source>
</evidence>
<dbReference type="Proteomes" id="UP000584867">
    <property type="component" value="Unassembled WGS sequence"/>
</dbReference>
<sequence>MPTISQFYGMYIQMFWNDHAPPHFHVRYADSKATVGIQTLKILTGSLPRTAERLVLEWATEHQEELMENWKLCELRAQPAKIAPLP</sequence>
<dbReference type="RefSeq" id="WP_184257490.1">
    <property type="nucleotide sequence ID" value="NZ_JACHIO010000014.1"/>
</dbReference>
<dbReference type="AlphaFoldDB" id="A0A7W7ZS38"/>
<reference evidence="1 2" key="1">
    <citation type="submission" date="2020-08" db="EMBL/GenBank/DDBJ databases">
        <title>Genomic Encyclopedia of Type Strains, Phase IV (KMG-V): Genome sequencing to study the core and pangenomes of soil and plant-associated prokaryotes.</title>
        <authorList>
            <person name="Whitman W."/>
        </authorList>
    </citation>
    <scope>NUCLEOTIDE SEQUENCE [LARGE SCALE GENOMIC DNA]</scope>
    <source>
        <strain evidence="1 2">X5P3</strain>
    </source>
</reference>
<evidence type="ECO:0000313" key="1">
    <source>
        <dbReference type="EMBL" id="MBB5065078.1"/>
    </source>
</evidence>
<gene>
    <name evidence="1" type="ORF">HDF15_003441</name>
</gene>
<evidence type="ECO:0008006" key="3">
    <source>
        <dbReference type="Google" id="ProtNLM"/>
    </source>
</evidence>